<gene>
    <name evidence="1" type="ORF">KPL27_04035</name>
</gene>
<dbReference type="RefSeq" id="WP_216131328.1">
    <property type="nucleotide sequence ID" value="NZ_JAHLDG010000005.1"/>
</dbReference>
<dbReference type="EMBL" id="JAHLDG010000005">
    <property type="protein sequence ID" value="MBU3219271.1"/>
    <property type="molecule type" value="Genomic_DNA"/>
</dbReference>
<protein>
    <submittedName>
        <fullName evidence="1">Uncharacterized protein</fullName>
    </submittedName>
</protein>
<accession>A0ABS6C1A8</accession>
<sequence length="80" mass="9556">MIKKYSYKEQDITLDIVMKIEKIVRLVSQKTGKTFEEALGEFYDSNNYKALQNTNSVLWAESSEYIVDELRREWKSRRLS</sequence>
<comment type="caution">
    <text evidence="1">The sequence shown here is derived from an EMBL/GenBank/DDBJ whole genome shotgun (WGS) entry which is preliminary data.</text>
</comment>
<proteinExistence type="predicted"/>
<organism evidence="1 2">
    <name type="scientific">Clostridium algidicarnis</name>
    <dbReference type="NCBI Taxonomy" id="37659"/>
    <lineage>
        <taxon>Bacteria</taxon>
        <taxon>Bacillati</taxon>
        <taxon>Bacillota</taxon>
        <taxon>Clostridia</taxon>
        <taxon>Eubacteriales</taxon>
        <taxon>Clostridiaceae</taxon>
        <taxon>Clostridium</taxon>
    </lineage>
</organism>
<keyword evidence="2" id="KW-1185">Reference proteome</keyword>
<dbReference type="Proteomes" id="UP000740830">
    <property type="component" value="Unassembled WGS sequence"/>
</dbReference>
<name>A0ABS6C1A8_9CLOT</name>
<evidence type="ECO:0000313" key="2">
    <source>
        <dbReference type="Proteomes" id="UP000740830"/>
    </source>
</evidence>
<evidence type="ECO:0000313" key="1">
    <source>
        <dbReference type="EMBL" id="MBU3219271.1"/>
    </source>
</evidence>
<reference evidence="1 2" key="1">
    <citation type="submission" date="2021-06" db="EMBL/GenBank/DDBJ databases">
        <title>Clostridia strains as spoilage organisms.</title>
        <authorList>
            <person name="Wambui J."/>
            <person name="Stephan R."/>
            <person name="Stevens M.J.A."/>
        </authorList>
    </citation>
    <scope>NUCLEOTIDE SEQUENCE [LARGE SCALE GENOMIC DNA]</scope>
    <source>
        <strain evidence="1 2">CM013</strain>
    </source>
</reference>